<dbReference type="InterPro" id="IPR006162">
    <property type="entry name" value="Ppantetheine_attach_site"/>
</dbReference>
<dbReference type="PANTHER" id="PTHR43775:SF40">
    <property type="entry name" value="NORSOLORINIC ACID SYNTHASE STCA"/>
    <property type="match status" value="1"/>
</dbReference>
<feature type="region of interest" description="Disordered" evidence="5">
    <location>
        <begin position="1276"/>
        <end position="1315"/>
    </location>
</feature>
<dbReference type="Pfam" id="PF00550">
    <property type="entry name" value="PP-binding"/>
    <property type="match status" value="1"/>
</dbReference>
<dbReference type="SUPFAM" id="SSF47336">
    <property type="entry name" value="ACP-like"/>
    <property type="match status" value="1"/>
</dbReference>
<dbReference type="Gene3D" id="3.10.129.110">
    <property type="entry name" value="Polyketide synthase dehydratase"/>
    <property type="match status" value="1"/>
</dbReference>
<feature type="region of interest" description="N-terminal hotdog fold" evidence="4">
    <location>
        <begin position="941"/>
        <end position="1076"/>
    </location>
</feature>
<dbReference type="Gene3D" id="3.40.47.10">
    <property type="match status" value="1"/>
</dbReference>
<dbReference type="InterPro" id="IPR020841">
    <property type="entry name" value="PKS_Beta-ketoAc_synthase_dom"/>
</dbReference>
<dbReference type="SMART" id="SM00823">
    <property type="entry name" value="PKS_PP"/>
    <property type="match status" value="1"/>
</dbReference>
<sequence length="1753" mass="192527">MGGNTALRVFPVATTADQLIYTGLQQQNPSLTGSAPGNNGLQWKTAAKLDSSPNRDKIAIIGMAGRFPEAATTEALWDILRLGLDVSKEVPPLRWSIKTHVDPSGRKKNSSRTSLGCWLNDPDVFDADFFGISAQEATRMDPAQRLALMTAYEAVEQAGIVWTSSFNGDGTTPSTRRDRVGVYYGVSGNDWRDCNAAQKVDSHYMRASNRAFISGRIAETFNLTGPSLTVDTSSSNSLEPVRIACRSLWAQETDMCIVGGADVMTNPDVHAGLDRAGLLSRSGNCKVFDKTADGFCRGEGVVSIVLKRLEDALVENDTVLGVIAGTATNYNSASPAGDESAQSTIQQSLFTEVLNKSNVDPASITYVEMDGSSTKLGDANEVACAVDVLAPASASKIAGKSRTLPLYLGSAMANIGHCEATSGLSSIIKVLLMFRENIIPPHIGIHTRVNSAFPVELAKHRNVHIHTGKAIKWDNDAKAASRSEPRRALIHDLGTIPRASTALILEETPLEDQGLHKCSVGLDHLLDTDQPTSYIIAISAKSKKFLHRNVANLYLWLQNEATRSQLDLAQLSYTTTARRNHYSFRTMLVVSSVEDLCAQLYNELQRTRVERNFAPTDVRPLQVANTNQAVVARPIVFAFTGSLTYKAYFRQLYESFSHIRREMHHLDQVVKRLGLPSVMKALRLKGCTVSDGGVNIYSALNVAGVLSDADTIYLAGASIQLGLLQHTKKRQSGLGEDWYSAATAEFERLDRLTTYHRGHIPVLGLVGSRASDGIPRQETWSSNARLYPKHLGSKPVSVFTEADLMAACRISDVIPDQCIIHEMGPVTPTSLGKDINNGFADGPNTSVRVEGWNAPQEELKVQTWSHLTETLRMFYHAGAEIRWDRFYLDLSARSRRVISTLPAYSWDLKEYWVPYVNDWTLHKGAVRKAIEVPKLESTTIHTIIEETELVDEDSDKSRLVVEADISRHDLHGIVQGHVVDGVPLCTPSVYSDIALSLGKYMQQRYRHGCPERLINIKDMAVTKALIAQPSGPQKLRAHVEADWDSNAAICTFSTLDRRNKPQQHAQCTIMFSDTEVMDHIEQFDMAASYSKLVQTLRNGIAAHRTVRFTRNMMYRMISSLAEFHPDHKLVEDIVLDSQTHEATARVSFGQLLGEDGKHTGAFHTHPGVVDALTQPAGFALNGADTTDLDKEVYINHGWGSFYLFEPLQLTKAYTVYVHMTEGEDHIWYGDTVVLDMSEGDGAARVVALFERYSVQRMPRRVLSILLRAEGGGAYRNAKAHSGQSRQSQVGHRHDAPPKPAIQANPSPSPTLVSPVQEFEQPLRPAHKSPVISSSLPRRDHQHLHIKVDIAASHSAPPTPLTAKALTLNNEIISSRHAEHDAGVEVVKRSLEIISEESGYELADIDDDNLALADLGVDSLLSLAITSRLREELGDSLSHLDLNTLFMTYPTVASLKAALVPQATSVILQGSPKKARATLFLFPDGSGSATSYASIPPISSNGDICVIAFNCPFLKKETSMFTCPLDALINQGYLPELHRRLGLRPAEEGKMKHTYYVGGWSAGGTLAYRAAQCLLQQEETVSLRRKCPGRLTGLVLIDAPPPIRGMDPLPDHFYKYCEQKGVFGGWSGPQARKAPDWLIPHFNGTIAVLQHYVAEPLTRAQSARLKTVACLWAGESVVGADKPLEPHPDDTEGMKFLTVQRTDFSTAGWERLVPGVDEAAILCQRLEGAHHFSLTRNPYVSKLAGFICQAMSLG</sequence>
<dbReference type="PANTHER" id="PTHR43775">
    <property type="entry name" value="FATTY ACID SYNTHASE"/>
    <property type="match status" value="1"/>
</dbReference>
<dbReference type="InterPro" id="IPR042104">
    <property type="entry name" value="PKS_dehydratase_sf"/>
</dbReference>
<dbReference type="Pfam" id="PF02801">
    <property type="entry name" value="Ketoacyl-synt_C"/>
    <property type="match status" value="1"/>
</dbReference>
<dbReference type="InterPro" id="IPR050091">
    <property type="entry name" value="PKS_NRPS_Biosynth_Enz"/>
</dbReference>
<dbReference type="SUPFAM" id="SSF53901">
    <property type="entry name" value="Thiolase-like"/>
    <property type="match status" value="2"/>
</dbReference>
<dbReference type="Gene3D" id="3.30.70.3290">
    <property type="match status" value="1"/>
</dbReference>
<dbReference type="SMART" id="SM00825">
    <property type="entry name" value="PKS_KS"/>
    <property type="match status" value="1"/>
</dbReference>
<dbReference type="Gene3D" id="3.40.50.1820">
    <property type="entry name" value="alpha/beta hydrolase"/>
    <property type="match status" value="1"/>
</dbReference>
<feature type="domain" description="Ketosynthase family 3 (KS3)" evidence="7">
    <location>
        <begin position="55"/>
        <end position="506"/>
    </location>
</feature>
<dbReference type="CDD" id="cd00833">
    <property type="entry name" value="PKS"/>
    <property type="match status" value="1"/>
</dbReference>
<dbReference type="InterPro" id="IPR049900">
    <property type="entry name" value="PKS_mFAS_DH"/>
</dbReference>
<feature type="region of interest" description="C-terminal hotdog fold" evidence="4">
    <location>
        <begin position="1105"/>
        <end position="1263"/>
    </location>
</feature>
<dbReference type="Gene3D" id="3.40.366.10">
    <property type="entry name" value="Malonyl-Coenzyme A Acyl Carrier Protein, domain 2"/>
    <property type="match status" value="1"/>
</dbReference>
<dbReference type="InterPro" id="IPR001227">
    <property type="entry name" value="Ac_transferase_dom_sf"/>
</dbReference>
<evidence type="ECO:0000256" key="2">
    <source>
        <dbReference type="ARBA" id="ARBA00022553"/>
    </source>
</evidence>
<dbReference type="SUPFAM" id="SSF53474">
    <property type="entry name" value="alpha/beta-Hydrolases"/>
    <property type="match status" value="1"/>
</dbReference>
<evidence type="ECO:0000256" key="4">
    <source>
        <dbReference type="PROSITE-ProRule" id="PRU01363"/>
    </source>
</evidence>
<dbReference type="Gene3D" id="1.10.1200.10">
    <property type="entry name" value="ACP-like"/>
    <property type="match status" value="1"/>
</dbReference>
<protein>
    <recommendedName>
        <fullName evidence="11">Polyketide synthase</fullName>
    </recommendedName>
</protein>
<dbReference type="Pfam" id="PF22621">
    <property type="entry name" value="CurL-like_PKS_C"/>
    <property type="match status" value="1"/>
</dbReference>
<evidence type="ECO:0000256" key="5">
    <source>
        <dbReference type="SAM" id="MobiDB-lite"/>
    </source>
</evidence>
<dbReference type="InterPro" id="IPR014031">
    <property type="entry name" value="Ketoacyl_synth_C"/>
</dbReference>
<evidence type="ECO:0000259" key="6">
    <source>
        <dbReference type="PROSITE" id="PS50075"/>
    </source>
</evidence>
<dbReference type="PROSITE" id="PS52004">
    <property type="entry name" value="KS3_2"/>
    <property type="match status" value="1"/>
</dbReference>
<reference evidence="9 10" key="1">
    <citation type="submission" date="2024-02" db="EMBL/GenBank/DDBJ databases">
        <title>De novo assembly and annotation of 12 fungi associated with fruit tree decline syndrome in Ontario, Canada.</title>
        <authorList>
            <person name="Sulman M."/>
            <person name="Ellouze W."/>
            <person name="Ilyukhin E."/>
        </authorList>
    </citation>
    <scope>NUCLEOTIDE SEQUENCE [LARGE SCALE GENOMIC DNA]</scope>
    <source>
        <strain evidence="9 10">M169</strain>
    </source>
</reference>
<name>A0ABR1NQH8_DIAER</name>
<evidence type="ECO:0000313" key="9">
    <source>
        <dbReference type="EMBL" id="KAK7711251.1"/>
    </source>
</evidence>
<comment type="caution">
    <text evidence="9">The sequence shown here is derived from an EMBL/GenBank/DDBJ whole genome shotgun (WGS) entry which is preliminary data.</text>
</comment>
<dbReference type="InterPro" id="IPR030918">
    <property type="entry name" value="PT_fungal_PKS"/>
</dbReference>
<dbReference type="Pfam" id="PF14765">
    <property type="entry name" value="PS-DH"/>
    <property type="match status" value="1"/>
</dbReference>
<keyword evidence="1" id="KW-0596">Phosphopantetheine</keyword>
<dbReference type="Proteomes" id="UP001430848">
    <property type="component" value="Unassembled WGS sequence"/>
</dbReference>
<feature type="compositionally biased region" description="Polar residues" evidence="5">
    <location>
        <begin position="1303"/>
        <end position="1313"/>
    </location>
</feature>
<accession>A0ABR1NQH8</accession>
<dbReference type="InterPro" id="IPR014030">
    <property type="entry name" value="Ketoacyl_synth_N"/>
</dbReference>
<dbReference type="InterPro" id="IPR036736">
    <property type="entry name" value="ACP-like_sf"/>
</dbReference>
<dbReference type="NCBIfam" id="TIGR04532">
    <property type="entry name" value="PT_fungal_PKS"/>
    <property type="match status" value="1"/>
</dbReference>
<dbReference type="PROSITE" id="PS00012">
    <property type="entry name" value="PHOSPHOPANTETHEINE"/>
    <property type="match status" value="1"/>
</dbReference>
<dbReference type="Pfam" id="PF00109">
    <property type="entry name" value="ketoacyl-synt"/>
    <property type="match status" value="1"/>
</dbReference>
<evidence type="ECO:0000256" key="1">
    <source>
        <dbReference type="ARBA" id="ARBA00022450"/>
    </source>
</evidence>
<evidence type="ECO:0000256" key="3">
    <source>
        <dbReference type="ARBA" id="ARBA00022679"/>
    </source>
</evidence>
<dbReference type="InterPro" id="IPR020806">
    <property type="entry name" value="PKS_PP-bd"/>
</dbReference>
<evidence type="ECO:0000259" key="7">
    <source>
        <dbReference type="PROSITE" id="PS52004"/>
    </source>
</evidence>
<dbReference type="InterPro" id="IPR049551">
    <property type="entry name" value="PKS_DH_C"/>
</dbReference>
<evidence type="ECO:0000259" key="8">
    <source>
        <dbReference type="PROSITE" id="PS52019"/>
    </source>
</evidence>
<keyword evidence="2" id="KW-0597">Phosphoprotein</keyword>
<organism evidence="9 10">
    <name type="scientific">Diaporthe eres</name>
    <name type="common">Phomopsis oblonga</name>
    <dbReference type="NCBI Taxonomy" id="83184"/>
    <lineage>
        <taxon>Eukaryota</taxon>
        <taxon>Fungi</taxon>
        <taxon>Dikarya</taxon>
        <taxon>Ascomycota</taxon>
        <taxon>Pezizomycotina</taxon>
        <taxon>Sordariomycetes</taxon>
        <taxon>Sordariomycetidae</taxon>
        <taxon>Diaporthales</taxon>
        <taxon>Diaporthaceae</taxon>
        <taxon>Diaporthe</taxon>
        <taxon>Diaporthe eres species complex</taxon>
    </lineage>
</organism>
<dbReference type="InterPro" id="IPR029058">
    <property type="entry name" value="AB_hydrolase_fold"/>
</dbReference>
<dbReference type="InterPro" id="IPR009081">
    <property type="entry name" value="PP-bd_ACP"/>
</dbReference>
<proteinExistence type="predicted"/>
<dbReference type="EMBL" id="JAKNSF020000146">
    <property type="protein sequence ID" value="KAK7711251.1"/>
    <property type="molecule type" value="Genomic_DNA"/>
</dbReference>
<keyword evidence="10" id="KW-1185">Reference proteome</keyword>
<feature type="active site" description="Proton donor; for dehydratase activity" evidence="4">
    <location>
        <position position="1170"/>
    </location>
</feature>
<evidence type="ECO:0000313" key="10">
    <source>
        <dbReference type="Proteomes" id="UP001430848"/>
    </source>
</evidence>
<feature type="domain" description="Carrier" evidence="6">
    <location>
        <begin position="1383"/>
        <end position="1462"/>
    </location>
</feature>
<feature type="active site" description="Proton acceptor; for dehydratase activity" evidence="4">
    <location>
        <position position="977"/>
    </location>
</feature>
<gene>
    <name evidence="9" type="ORF">SLS63_012684</name>
</gene>
<dbReference type="PROSITE" id="PS52019">
    <property type="entry name" value="PKS_MFAS_DH"/>
    <property type="match status" value="1"/>
</dbReference>
<keyword evidence="3" id="KW-0808">Transferase</keyword>
<dbReference type="PROSITE" id="PS50075">
    <property type="entry name" value="CARRIER"/>
    <property type="match status" value="1"/>
</dbReference>
<feature type="domain" description="PKS/mFAS DH" evidence="8">
    <location>
        <begin position="941"/>
        <end position="1263"/>
    </location>
</feature>
<evidence type="ECO:0008006" key="11">
    <source>
        <dbReference type="Google" id="ProtNLM"/>
    </source>
</evidence>
<dbReference type="InterPro" id="IPR016039">
    <property type="entry name" value="Thiolase-like"/>
</dbReference>